<dbReference type="InterPro" id="IPR006204">
    <property type="entry name" value="GHMP_kinase_N_dom"/>
</dbReference>
<evidence type="ECO:0000256" key="1">
    <source>
        <dbReference type="ARBA" id="ARBA00009684"/>
    </source>
</evidence>
<comment type="pathway">
    <text evidence="9">Isoprenoid biosynthesis; isopentenyl diphosphate biosynthesis via DXP pathway; isopentenyl diphosphate from 1-deoxy-D-xylulose 5-phosphate: step 3/6.</text>
</comment>
<feature type="binding site" evidence="9">
    <location>
        <begin position="109"/>
        <end position="119"/>
    </location>
    <ligand>
        <name>ATP</name>
        <dbReference type="ChEBI" id="CHEBI:30616"/>
    </ligand>
</feature>
<dbReference type="InterPro" id="IPR036554">
    <property type="entry name" value="GHMP_kinase_C_sf"/>
</dbReference>
<keyword evidence="4 9" id="KW-0808">Transferase</keyword>
<evidence type="ECO:0000256" key="4">
    <source>
        <dbReference type="ARBA" id="ARBA00022679"/>
    </source>
</evidence>
<dbReference type="SUPFAM" id="SSF54211">
    <property type="entry name" value="Ribosomal protein S5 domain 2-like"/>
    <property type="match status" value="1"/>
</dbReference>
<dbReference type="PANTHER" id="PTHR43527">
    <property type="entry name" value="4-DIPHOSPHOCYTIDYL-2-C-METHYL-D-ERYTHRITOL KINASE, CHLOROPLASTIC"/>
    <property type="match status" value="1"/>
</dbReference>
<comment type="catalytic activity">
    <reaction evidence="9">
        <text>4-CDP-2-C-methyl-D-erythritol + ATP = 4-CDP-2-C-methyl-D-erythritol 2-phosphate + ADP + H(+)</text>
        <dbReference type="Rhea" id="RHEA:18437"/>
        <dbReference type="ChEBI" id="CHEBI:15378"/>
        <dbReference type="ChEBI" id="CHEBI:30616"/>
        <dbReference type="ChEBI" id="CHEBI:57823"/>
        <dbReference type="ChEBI" id="CHEBI:57919"/>
        <dbReference type="ChEBI" id="CHEBI:456216"/>
        <dbReference type="EC" id="2.7.1.148"/>
    </reaction>
</comment>
<feature type="active site" evidence="9">
    <location>
        <position position="16"/>
    </location>
</feature>
<dbReference type="HOGENOM" id="CLU_053057_1_0_5"/>
<dbReference type="GO" id="GO:0050515">
    <property type="term" value="F:4-(cytidine 5'-diphospho)-2-C-methyl-D-erythritol kinase activity"/>
    <property type="evidence" value="ECO:0007669"/>
    <property type="project" value="UniProtKB-UniRule"/>
</dbReference>
<comment type="function">
    <text evidence="9">Catalyzes the phosphorylation of the position 2 hydroxy group of 4-diphosphocytidyl-2C-methyl-D-erythritol.</text>
</comment>
<evidence type="ECO:0000256" key="6">
    <source>
        <dbReference type="ARBA" id="ARBA00022777"/>
    </source>
</evidence>
<evidence type="ECO:0000259" key="10">
    <source>
        <dbReference type="Pfam" id="PF00288"/>
    </source>
</evidence>
<dbReference type="EMBL" id="CP003538">
    <property type="protein sequence ID" value="AGH98693.1"/>
    <property type="molecule type" value="Genomic_DNA"/>
</dbReference>
<dbReference type="GO" id="GO:0016114">
    <property type="term" value="P:terpenoid biosynthetic process"/>
    <property type="evidence" value="ECO:0007669"/>
    <property type="project" value="UniProtKB-UniRule"/>
</dbReference>
<dbReference type="Proteomes" id="UP000011932">
    <property type="component" value="Chromosome"/>
</dbReference>
<dbReference type="PATRIC" id="fig|349215.9.peg.1835"/>
<dbReference type="InterPro" id="IPR020568">
    <property type="entry name" value="Ribosomal_Su5_D2-typ_SF"/>
</dbReference>
<dbReference type="Pfam" id="PF08544">
    <property type="entry name" value="GHMP_kinases_C"/>
    <property type="match status" value="1"/>
</dbReference>
<dbReference type="InterPro" id="IPR004424">
    <property type="entry name" value="IspE"/>
</dbReference>
<name>M4VHK5_9BACT</name>
<dbReference type="HAMAP" id="MF_00061">
    <property type="entry name" value="IspE"/>
    <property type="match status" value="1"/>
</dbReference>
<evidence type="ECO:0000256" key="9">
    <source>
        <dbReference type="HAMAP-Rule" id="MF_00061"/>
    </source>
</evidence>
<dbReference type="Gene3D" id="3.30.230.10">
    <property type="match status" value="1"/>
</dbReference>
<organism evidence="12 13">
    <name type="scientific">Micavibrio aeruginosavorus EPB</name>
    <dbReference type="NCBI Taxonomy" id="349215"/>
    <lineage>
        <taxon>Bacteria</taxon>
        <taxon>Pseudomonadati</taxon>
        <taxon>Bdellovibrionota</taxon>
        <taxon>Bdellovibrionia</taxon>
        <taxon>Bdellovibrionales</taxon>
        <taxon>Pseudobdellovibrionaceae</taxon>
        <taxon>Micavibrio</taxon>
    </lineage>
</organism>
<evidence type="ECO:0000256" key="8">
    <source>
        <dbReference type="ARBA" id="ARBA00032554"/>
    </source>
</evidence>
<keyword evidence="5 9" id="KW-0547">Nucleotide-binding</keyword>
<evidence type="ECO:0000256" key="5">
    <source>
        <dbReference type="ARBA" id="ARBA00022741"/>
    </source>
</evidence>
<feature type="active site" evidence="9">
    <location>
        <position position="151"/>
    </location>
</feature>
<dbReference type="Pfam" id="PF00288">
    <property type="entry name" value="GHMP_kinases_N"/>
    <property type="match status" value="1"/>
</dbReference>
<dbReference type="UniPathway" id="UPA00056">
    <property type="reaction ID" value="UER00094"/>
</dbReference>
<sequence>MVKTHMGPLSYFAPAKINLYLHITGRRDDGYHLLDSLVGFADIGDDITITPSNHFGLTIDGPFEPQFSDADTDPGEASSNLVVRAAWAMARATGRKHPNATIHLTKNLPVASGIGGASSDAAATIRGLCQLWDIPPDADFIAPLALSLGADVPVCLHGAATFMRGIGDVVTRAPAIPPGMGIVLVNPLVPCPTPGVFRAYAASKAPFSPIMQNDPQWQSHDDFIATLRTTRNDLSAAATATVLVIQTILDTLNTMEGCALSRLSGSGATCFGLFPDLSARDAAYTIIKTHHPGWWVSKGIIA</sequence>
<keyword evidence="7 9" id="KW-0067">ATP-binding</keyword>
<comment type="similarity">
    <text evidence="1 9">Belongs to the GHMP kinase family. IspE subfamily.</text>
</comment>
<evidence type="ECO:0000313" key="12">
    <source>
        <dbReference type="EMBL" id="AGH98693.1"/>
    </source>
</evidence>
<dbReference type="PIRSF" id="PIRSF010376">
    <property type="entry name" value="IspE"/>
    <property type="match status" value="1"/>
</dbReference>
<dbReference type="GO" id="GO:0005524">
    <property type="term" value="F:ATP binding"/>
    <property type="evidence" value="ECO:0007669"/>
    <property type="project" value="UniProtKB-UniRule"/>
</dbReference>
<feature type="domain" description="GHMP kinase N-terminal" evidence="10">
    <location>
        <begin position="80"/>
        <end position="158"/>
    </location>
</feature>
<dbReference type="KEGG" id="man:A11S_1891"/>
<dbReference type="NCBIfam" id="TIGR00154">
    <property type="entry name" value="ispE"/>
    <property type="match status" value="1"/>
</dbReference>
<proteinExistence type="inferred from homology"/>
<dbReference type="PANTHER" id="PTHR43527:SF2">
    <property type="entry name" value="4-DIPHOSPHOCYTIDYL-2-C-METHYL-D-ERYTHRITOL KINASE, CHLOROPLASTIC"/>
    <property type="match status" value="1"/>
</dbReference>
<dbReference type="NCBIfam" id="NF011202">
    <property type="entry name" value="PRK14608.1"/>
    <property type="match status" value="1"/>
</dbReference>
<evidence type="ECO:0000259" key="11">
    <source>
        <dbReference type="Pfam" id="PF08544"/>
    </source>
</evidence>
<evidence type="ECO:0000313" key="13">
    <source>
        <dbReference type="Proteomes" id="UP000011932"/>
    </source>
</evidence>
<dbReference type="SUPFAM" id="SSF55060">
    <property type="entry name" value="GHMP Kinase, C-terminal domain"/>
    <property type="match status" value="1"/>
</dbReference>
<protein>
    <recommendedName>
        <fullName evidence="3 9">4-diphosphocytidyl-2-C-methyl-D-erythritol kinase</fullName>
        <shortName evidence="9">CMK</shortName>
        <ecNumber evidence="2 9">2.7.1.148</ecNumber>
    </recommendedName>
    <alternativeName>
        <fullName evidence="8 9">4-(cytidine-5'-diphospho)-2-C-methyl-D-erythritol kinase</fullName>
    </alternativeName>
</protein>
<evidence type="ECO:0000256" key="7">
    <source>
        <dbReference type="ARBA" id="ARBA00022840"/>
    </source>
</evidence>
<evidence type="ECO:0000256" key="3">
    <source>
        <dbReference type="ARBA" id="ARBA00017473"/>
    </source>
</evidence>
<dbReference type="InterPro" id="IPR014721">
    <property type="entry name" value="Ribsml_uS5_D2-typ_fold_subgr"/>
</dbReference>
<accession>M4VHK5</accession>
<evidence type="ECO:0000256" key="2">
    <source>
        <dbReference type="ARBA" id="ARBA00012052"/>
    </source>
</evidence>
<gene>
    <name evidence="9" type="primary">ispE</name>
    <name evidence="12" type="ORF">A11S_1891</name>
</gene>
<dbReference type="STRING" id="349215.A11S_1891"/>
<dbReference type="EC" id="2.7.1.148" evidence="2 9"/>
<dbReference type="GO" id="GO:0019288">
    <property type="term" value="P:isopentenyl diphosphate biosynthetic process, methylerythritol 4-phosphate pathway"/>
    <property type="evidence" value="ECO:0007669"/>
    <property type="project" value="UniProtKB-UniRule"/>
</dbReference>
<dbReference type="InterPro" id="IPR013750">
    <property type="entry name" value="GHMP_kinase_C_dom"/>
</dbReference>
<feature type="domain" description="GHMP kinase C-terminal" evidence="11">
    <location>
        <begin position="240"/>
        <end position="289"/>
    </location>
</feature>
<reference evidence="12 13" key="1">
    <citation type="journal article" date="2013" name="ISME J.">
        <title>By their genes ye shall know them: genomic signatures of predatory bacteria.</title>
        <authorList>
            <person name="Pasternak Z."/>
            <person name="Pietrokovski S."/>
            <person name="Rotem O."/>
            <person name="Gophna U."/>
            <person name="Lurie-Weinberger M.N."/>
            <person name="Jurkevitch E."/>
        </authorList>
    </citation>
    <scope>NUCLEOTIDE SEQUENCE [LARGE SCALE GENOMIC DNA]</scope>
    <source>
        <strain evidence="12">EPB</strain>
    </source>
</reference>
<keyword evidence="6 9" id="KW-0418">Kinase</keyword>
<dbReference type="Gene3D" id="3.30.70.890">
    <property type="entry name" value="GHMP kinase, C-terminal domain"/>
    <property type="match status" value="1"/>
</dbReference>
<dbReference type="AlphaFoldDB" id="M4VHK5"/>
<keyword evidence="9" id="KW-0414">Isoprene biosynthesis</keyword>